<dbReference type="InterPro" id="IPR001401">
    <property type="entry name" value="Dynamin_GTPase"/>
</dbReference>
<evidence type="ECO:0000313" key="5">
    <source>
        <dbReference type="EMBL" id="KAG0561847.1"/>
    </source>
</evidence>
<dbReference type="Pfam" id="PF00350">
    <property type="entry name" value="Dynamin_N"/>
    <property type="match status" value="1"/>
</dbReference>
<keyword evidence="1" id="KW-0547">Nucleotide-binding</keyword>
<feature type="domain" description="Dynamin-type G" evidence="4">
    <location>
        <begin position="57"/>
        <end position="321"/>
    </location>
</feature>
<dbReference type="InterPro" id="IPR000375">
    <property type="entry name" value="Dynamin_stalk"/>
</dbReference>
<dbReference type="InterPro" id="IPR003130">
    <property type="entry name" value="GED"/>
</dbReference>
<dbReference type="AlphaFoldDB" id="A0A8T0GTG6"/>
<dbReference type="GO" id="GO:0005737">
    <property type="term" value="C:cytoplasm"/>
    <property type="evidence" value="ECO:0007669"/>
    <property type="project" value="TreeGrafter"/>
</dbReference>
<keyword evidence="2" id="KW-0342">GTP-binding</keyword>
<dbReference type="PANTHER" id="PTHR11566:SF173">
    <property type="entry name" value="DYNAMIN-RELATED PROTEIN 4C"/>
    <property type="match status" value="1"/>
</dbReference>
<name>A0A8T0GTG6_CERPU</name>
<evidence type="ECO:0000259" key="4">
    <source>
        <dbReference type="PROSITE" id="PS51718"/>
    </source>
</evidence>
<dbReference type="InterPro" id="IPR045063">
    <property type="entry name" value="Dynamin_N"/>
</dbReference>
<reference evidence="5" key="1">
    <citation type="submission" date="2020-06" db="EMBL/GenBank/DDBJ databases">
        <title>WGS assembly of Ceratodon purpureus strain R40.</title>
        <authorList>
            <person name="Carey S.B."/>
            <person name="Jenkins J."/>
            <person name="Shu S."/>
            <person name="Lovell J.T."/>
            <person name="Sreedasyam A."/>
            <person name="Maumus F."/>
            <person name="Tiley G.P."/>
            <person name="Fernandez-Pozo N."/>
            <person name="Barry K."/>
            <person name="Chen C."/>
            <person name="Wang M."/>
            <person name="Lipzen A."/>
            <person name="Daum C."/>
            <person name="Saski C.A."/>
            <person name="Payton A.C."/>
            <person name="Mcbreen J.C."/>
            <person name="Conrad R.E."/>
            <person name="Kollar L.M."/>
            <person name="Olsson S."/>
            <person name="Huttunen S."/>
            <person name="Landis J.B."/>
            <person name="Wickett N.J."/>
            <person name="Johnson M.G."/>
            <person name="Rensing S.A."/>
            <person name="Grimwood J."/>
            <person name="Schmutz J."/>
            <person name="Mcdaniel S.F."/>
        </authorList>
    </citation>
    <scope>NUCLEOTIDE SEQUENCE</scope>
    <source>
        <strain evidence="5">R40</strain>
    </source>
</reference>
<proteinExistence type="predicted"/>
<dbReference type="Proteomes" id="UP000822688">
    <property type="component" value="Chromosome 9"/>
</dbReference>
<dbReference type="GO" id="GO:0005525">
    <property type="term" value="F:GTP binding"/>
    <property type="evidence" value="ECO:0007669"/>
    <property type="project" value="InterPro"/>
</dbReference>
<evidence type="ECO:0000256" key="1">
    <source>
        <dbReference type="ARBA" id="ARBA00022741"/>
    </source>
</evidence>
<protein>
    <submittedName>
        <fullName evidence="5">Uncharacterized protein</fullName>
    </submittedName>
</protein>
<dbReference type="GO" id="GO:0016020">
    <property type="term" value="C:membrane"/>
    <property type="evidence" value="ECO:0007669"/>
    <property type="project" value="TreeGrafter"/>
</dbReference>
<dbReference type="Gene3D" id="1.20.120.1240">
    <property type="entry name" value="Dynamin, middle domain"/>
    <property type="match status" value="1"/>
</dbReference>
<dbReference type="Pfam" id="PF01031">
    <property type="entry name" value="Dynamin_M"/>
    <property type="match status" value="1"/>
</dbReference>
<dbReference type="InterPro" id="IPR030381">
    <property type="entry name" value="G_DYNAMIN_dom"/>
</dbReference>
<keyword evidence="6" id="KW-1185">Reference proteome</keyword>
<dbReference type="GO" id="GO:0005874">
    <property type="term" value="C:microtubule"/>
    <property type="evidence" value="ECO:0007669"/>
    <property type="project" value="TreeGrafter"/>
</dbReference>
<dbReference type="PROSITE" id="PS51388">
    <property type="entry name" value="GED"/>
    <property type="match status" value="1"/>
</dbReference>
<dbReference type="Pfam" id="PF02212">
    <property type="entry name" value="GED"/>
    <property type="match status" value="1"/>
</dbReference>
<dbReference type="GO" id="GO:0003924">
    <property type="term" value="F:GTPase activity"/>
    <property type="evidence" value="ECO:0007669"/>
    <property type="project" value="InterPro"/>
</dbReference>
<sequence>MQSNTSPIDIPACDAMSLELISRRAALDSLESTFQRDIRPLLDVVDKIRAQGVTEENIQLPTIVVVGDQSSGKSSVLESLAGITLPRGQGIATRVPLVLRLQSCQLEESIIKMDYGNVKDQEISGEEQIEAAINAATNALAGSGKGVKDSPIQLLIRKPNSPDLTMVDLPGITRVPVHGQPKNIYEQIRGMIMRYITPEESIILNVLSAQVDFPTCESIRMSQQVDKEGNRTLAVVTKVDKAPEGLLEKVTTDAVNIGLGYICVRNRIDVDDSIAIARQRERELFESHPALKELDGSMVGIPALARKLTKIQSDMVKECLPRIQKQMFEALHKRNQQLSNLPRGIKSDMDARSAFFQVQNKILTILSQVVRDGNFEEFPSDAHLHYTARLHQKFQTFADDLHKTGLKFREQSQTTEIRELLVEHQGVGLPDFLPHSVLHHLMRKQITSVNETCRSLVDEAFEYATEVVLRVNSLCSQGYPRLEKSYKQLAIETLEEVKTTTMEFVERMLEKESTIIFTTNDYYTATLEKMQTALGEAKRTSTYSSRAVELGPGEDKIALVEILNDPDRKYQDAWRLKVSVAAYWKVVQKRLADEIPLEIRYALQCAVVDTLHQNMMSKPWAGGETDLRALMEEDSVGAYTRSRLQLRVDALKDCLRLLSGLMC</sequence>
<dbReference type="GO" id="GO:0008017">
    <property type="term" value="F:microtubule binding"/>
    <property type="evidence" value="ECO:0007669"/>
    <property type="project" value="TreeGrafter"/>
</dbReference>
<gene>
    <name evidence="5" type="ORF">KC19_9G097200</name>
</gene>
<dbReference type="Gene3D" id="3.40.50.300">
    <property type="entry name" value="P-loop containing nucleotide triphosphate hydrolases"/>
    <property type="match status" value="1"/>
</dbReference>
<dbReference type="InterPro" id="IPR020850">
    <property type="entry name" value="GED_dom"/>
</dbReference>
<feature type="domain" description="GED" evidence="3">
    <location>
        <begin position="573"/>
        <end position="663"/>
    </location>
</feature>
<dbReference type="PROSITE" id="PS51718">
    <property type="entry name" value="G_DYNAMIN_2"/>
    <property type="match status" value="1"/>
</dbReference>
<dbReference type="SUPFAM" id="SSF52540">
    <property type="entry name" value="P-loop containing nucleoside triphosphate hydrolases"/>
    <property type="match status" value="1"/>
</dbReference>
<evidence type="ECO:0000259" key="3">
    <source>
        <dbReference type="PROSITE" id="PS51388"/>
    </source>
</evidence>
<evidence type="ECO:0000313" key="6">
    <source>
        <dbReference type="Proteomes" id="UP000822688"/>
    </source>
</evidence>
<dbReference type="PANTHER" id="PTHR11566">
    <property type="entry name" value="DYNAMIN"/>
    <property type="match status" value="1"/>
</dbReference>
<accession>A0A8T0GTG6</accession>
<dbReference type="InterPro" id="IPR027417">
    <property type="entry name" value="P-loop_NTPase"/>
</dbReference>
<evidence type="ECO:0000256" key="2">
    <source>
        <dbReference type="ARBA" id="ARBA00023134"/>
    </source>
</evidence>
<dbReference type="CDD" id="cd08771">
    <property type="entry name" value="DLP_1"/>
    <property type="match status" value="1"/>
</dbReference>
<dbReference type="SMART" id="SM00053">
    <property type="entry name" value="DYNc"/>
    <property type="match status" value="1"/>
</dbReference>
<organism evidence="5 6">
    <name type="scientific">Ceratodon purpureus</name>
    <name type="common">Fire moss</name>
    <name type="synonym">Dicranum purpureum</name>
    <dbReference type="NCBI Taxonomy" id="3225"/>
    <lineage>
        <taxon>Eukaryota</taxon>
        <taxon>Viridiplantae</taxon>
        <taxon>Streptophyta</taxon>
        <taxon>Embryophyta</taxon>
        <taxon>Bryophyta</taxon>
        <taxon>Bryophytina</taxon>
        <taxon>Bryopsida</taxon>
        <taxon>Dicranidae</taxon>
        <taxon>Pseudoditrichales</taxon>
        <taxon>Ditrichaceae</taxon>
        <taxon>Ceratodon</taxon>
    </lineage>
</organism>
<dbReference type="PRINTS" id="PR00195">
    <property type="entry name" value="DYNAMIN"/>
</dbReference>
<dbReference type="EMBL" id="CM026430">
    <property type="protein sequence ID" value="KAG0561847.1"/>
    <property type="molecule type" value="Genomic_DNA"/>
</dbReference>
<comment type="caution">
    <text evidence="5">The sequence shown here is derived from an EMBL/GenBank/DDBJ whole genome shotgun (WGS) entry which is preliminary data.</text>
</comment>
<dbReference type="InterPro" id="IPR022812">
    <property type="entry name" value="Dynamin"/>
</dbReference>